<proteinExistence type="inferred from homology"/>
<dbReference type="Gene3D" id="3.40.50.300">
    <property type="entry name" value="P-loop containing nucleotide triphosphate hydrolases"/>
    <property type="match status" value="1"/>
</dbReference>
<evidence type="ECO:0000256" key="2">
    <source>
        <dbReference type="ARBA" id="ARBA00022679"/>
    </source>
</evidence>
<name>A0ABS2DUE0_9BURK</name>
<comment type="subunit">
    <text evidence="4">Homotetramer.</text>
</comment>
<evidence type="ECO:0000256" key="3">
    <source>
        <dbReference type="ARBA" id="ARBA00022777"/>
    </source>
</evidence>
<comment type="caution">
    <text evidence="6">The sequence shown here is derived from an EMBL/GenBank/DDBJ whole genome shotgun (WGS) entry which is preliminary data.</text>
</comment>
<feature type="domain" description="Polyphosphate kinase-2-related" evidence="5">
    <location>
        <begin position="104"/>
        <end position="323"/>
    </location>
</feature>
<dbReference type="EMBL" id="JACJJC010000010">
    <property type="protein sequence ID" value="MBM6704318.1"/>
    <property type="molecule type" value="Genomic_DNA"/>
</dbReference>
<dbReference type="InterPro" id="IPR022488">
    <property type="entry name" value="PPK2-related"/>
</dbReference>
<dbReference type="EC" id="2.7.4.-" evidence="4"/>
<dbReference type="RefSeq" id="WP_205102967.1">
    <property type="nucleotide sequence ID" value="NZ_JACJJC010000010.1"/>
</dbReference>
<comment type="similarity">
    <text evidence="1 4">Belongs to the polyphosphate kinase 2 (PPK2) family. Class I subfamily.</text>
</comment>
<evidence type="ECO:0000259" key="5">
    <source>
        <dbReference type="Pfam" id="PF03976"/>
    </source>
</evidence>
<keyword evidence="2 4" id="KW-0808">Transferase</keyword>
<reference evidence="6 7" key="1">
    <citation type="journal article" date="2021" name="Sci. Rep.">
        <title>The distribution of antibiotic resistance genes in chicken gut microbiota commensals.</title>
        <authorList>
            <person name="Juricova H."/>
            <person name="Matiasovicova J."/>
            <person name="Kubasova T."/>
            <person name="Cejkova D."/>
            <person name="Rychlik I."/>
        </authorList>
    </citation>
    <scope>NUCLEOTIDE SEQUENCE [LARGE SCALE GENOMIC DNA]</scope>
    <source>
        <strain evidence="6 7">An829</strain>
    </source>
</reference>
<keyword evidence="7" id="KW-1185">Reference proteome</keyword>
<evidence type="ECO:0000256" key="4">
    <source>
        <dbReference type="RuleBase" id="RU369062"/>
    </source>
</evidence>
<protein>
    <recommendedName>
        <fullName evidence="4">ADP/GDP-polyphosphate phosphotransferase</fullName>
        <ecNumber evidence="4">2.7.4.-</ecNumber>
    </recommendedName>
    <alternativeName>
        <fullName evidence="4">Polyphosphate kinase PPK2</fullName>
    </alternativeName>
</protein>
<dbReference type="GO" id="GO:0008976">
    <property type="term" value="F:polyphosphate kinase activity"/>
    <property type="evidence" value="ECO:0007669"/>
    <property type="project" value="UniProtKB-EC"/>
</dbReference>
<sequence>MSTTKKTNEAAYERIAVPDFDSGKDAAAFVRESIDAFNEESSEAAVARFAASLDRTGREKLFEALLMKEAQEVAALREKRKAIYELADGYSRGEYPYKNRYPEKLYEEELFHLQVELLKLQEWVKRTGARIAIVFEGRDTAGKGGTIGRFTEHLNPRGARIVALPKPTEVELRQWYFQRYVAQLPNPGEICFFDRSWYNRGVVEPVMGFCTQAQTDLFLSEVSYFEKSLVRSGITLIKFWLSISKEEQLRRFRDRQVNPLKRWKLSPVDIASIDKWDDYTRAMQAMFRASDSPEAPWTVILNEDKRRGRLNAIRVLLKSINYDGRDLEKIGAIDPLIVGRAGLLLSDAEETLFSTGAMTNALASGHVASHELAKKTKQDPKEELKRAKRIEKLQAEVKNAMRSKFTANLTKKKNGK</sequence>
<dbReference type="Pfam" id="PF03976">
    <property type="entry name" value="PPK2"/>
    <property type="match status" value="1"/>
</dbReference>
<keyword evidence="3 4" id="KW-0418">Kinase</keyword>
<dbReference type="PANTHER" id="PTHR34383:SF1">
    <property type="entry name" value="ADP-POLYPHOSPHATE PHOSPHOTRANSFERASE"/>
    <property type="match status" value="1"/>
</dbReference>
<comment type="function">
    <text evidence="4">Uses inorganic polyphosphate (polyP) as a donor to convert GDP to GTP or ADP to ATP.</text>
</comment>
<evidence type="ECO:0000313" key="6">
    <source>
        <dbReference type="EMBL" id="MBM6704318.1"/>
    </source>
</evidence>
<dbReference type="PANTHER" id="PTHR34383">
    <property type="entry name" value="POLYPHOSPHATE:AMP PHOSPHOTRANSFERASE-RELATED"/>
    <property type="match status" value="1"/>
</dbReference>
<dbReference type="InterPro" id="IPR022486">
    <property type="entry name" value="PPK2_PA0141"/>
</dbReference>
<accession>A0ABS2DUE0</accession>
<organism evidence="6 7">
    <name type="scientific">Sutterella massiliensis</name>
    <dbReference type="NCBI Taxonomy" id="1816689"/>
    <lineage>
        <taxon>Bacteria</taxon>
        <taxon>Pseudomonadati</taxon>
        <taxon>Pseudomonadota</taxon>
        <taxon>Betaproteobacteria</taxon>
        <taxon>Burkholderiales</taxon>
        <taxon>Sutterellaceae</taxon>
        <taxon>Sutterella</taxon>
    </lineage>
</organism>
<evidence type="ECO:0000313" key="7">
    <source>
        <dbReference type="Proteomes" id="UP000715095"/>
    </source>
</evidence>
<dbReference type="SUPFAM" id="SSF52540">
    <property type="entry name" value="P-loop containing nucleoside triphosphate hydrolases"/>
    <property type="match status" value="1"/>
</dbReference>
<dbReference type="NCBIfam" id="TIGR03707">
    <property type="entry name" value="PPK2_P_aer"/>
    <property type="match status" value="1"/>
</dbReference>
<gene>
    <name evidence="6" type="primary">ppk2</name>
    <name evidence="6" type="ORF">H6A60_07460</name>
</gene>
<dbReference type="InterPro" id="IPR027417">
    <property type="entry name" value="P-loop_NTPase"/>
</dbReference>
<dbReference type="Proteomes" id="UP000715095">
    <property type="component" value="Unassembled WGS sequence"/>
</dbReference>
<evidence type="ECO:0000256" key="1">
    <source>
        <dbReference type="ARBA" id="ARBA00009924"/>
    </source>
</evidence>